<evidence type="ECO:0000313" key="8">
    <source>
        <dbReference type="EMBL" id="SDA66665.1"/>
    </source>
</evidence>
<dbReference type="Proteomes" id="UP000198756">
    <property type="component" value="Unassembled WGS sequence"/>
</dbReference>
<keyword evidence="9" id="KW-1185">Reference proteome</keyword>
<dbReference type="Pfam" id="PF02518">
    <property type="entry name" value="HATPase_c"/>
    <property type="match status" value="1"/>
</dbReference>
<dbReference type="InterPro" id="IPR036097">
    <property type="entry name" value="HisK_dim/P_sf"/>
</dbReference>
<dbReference type="SUPFAM" id="SSF47384">
    <property type="entry name" value="Homodimeric domain of signal transducing histidine kinase"/>
    <property type="match status" value="1"/>
</dbReference>
<dbReference type="PRINTS" id="PR00344">
    <property type="entry name" value="BCTRLSENSOR"/>
</dbReference>
<proteinExistence type="predicted"/>
<reference evidence="9" key="1">
    <citation type="submission" date="2016-10" db="EMBL/GenBank/DDBJ databases">
        <authorList>
            <person name="Varghese N."/>
            <person name="Submissions S."/>
        </authorList>
    </citation>
    <scope>NUCLEOTIDE SEQUENCE [LARGE SCALE GENOMIC DNA]</scope>
    <source>
        <strain evidence="9">DSM 22703</strain>
    </source>
</reference>
<dbReference type="InterPro" id="IPR005467">
    <property type="entry name" value="His_kinase_dom"/>
</dbReference>
<protein>
    <recommendedName>
        <fullName evidence="2">histidine kinase</fullName>
        <ecNumber evidence="2">2.7.13.3</ecNumber>
    </recommendedName>
</protein>
<sequence length="420" mass="46562">MDQDKSFLSVEIDQNPPIPANEMKRLIALSDLDLDYLDLNKSFADWTKLAAKVAGTSISLINLIDSFTQWSASSYGIELQQMPREESVCQYTIMEENSGGFEVNDLSKDERFKDRFYVTDAPHLKYYYGVPLKVDEDVVLGALCVLHDDYKSLSAEKKEMLEIIAGEVVNRIKIHHAVANLKKTVQETNSIKNRVAHDIRGPIGGIIGLAEIIQMQGNSNKLEEVLEFIALIQKSGKSVLELADEILSQNFESSDSSKRVPKDHEFTLSTLKSKLEDMFNPQAMSKKVILEVKASPPFAEIPFPKNKILQILGNLISNSIKFTPAEGKIEVTLDMEVLDQQKILQFKVKDTGVGITPEKIDEILKGGTTSSNGTSGEKGFGFGLNLVQHLVKGLKGRLLVNSNLGDGTEFELIIPMDAVS</sequence>
<dbReference type="InterPro" id="IPR029016">
    <property type="entry name" value="GAF-like_dom_sf"/>
</dbReference>
<dbReference type="InterPro" id="IPR003594">
    <property type="entry name" value="HATPase_dom"/>
</dbReference>
<dbReference type="PROSITE" id="PS50109">
    <property type="entry name" value="HIS_KIN"/>
    <property type="match status" value="1"/>
</dbReference>
<dbReference type="Pfam" id="PF00512">
    <property type="entry name" value="HisKA"/>
    <property type="match status" value="1"/>
</dbReference>
<keyword evidence="4" id="KW-0808">Transferase</keyword>
<evidence type="ECO:0000256" key="4">
    <source>
        <dbReference type="ARBA" id="ARBA00022679"/>
    </source>
</evidence>
<dbReference type="RefSeq" id="WP_092729416.1">
    <property type="nucleotide sequence ID" value="NZ_FMXE01000009.1"/>
</dbReference>
<keyword evidence="6" id="KW-0902">Two-component regulatory system</keyword>
<dbReference type="EMBL" id="FMXE01000009">
    <property type="protein sequence ID" value="SDA66665.1"/>
    <property type="molecule type" value="Genomic_DNA"/>
</dbReference>
<keyword evidence="5 8" id="KW-0418">Kinase</keyword>
<evidence type="ECO:0000256" key="1">
    <source>
        <dbReference type="ARBA" id="ARBA00000085"/>
    </source>
</evidence>
<organism evidence="8 9">
    <name type="scientific">Algoriphagus alkaliphilus</name>
    <dbReference type="NCBI Taxonomy" id="279824"/>
    <lineage>
        <taxon>Bacteria</taxon>
        <taxon>Pseudomonadati</taxon>
        <taxon>Bacteroidota</taxon>
        <taxon>Cytophagia</taxon>
        <taxon>Cytophagales</taxon>
        <taxon>Cyclobacteriaceae</taxon>
        <taxon>Algoriphagus</taxon>
    </lineage>
</organism>
<evidence type="ECO:0000256" key="2">
    <source>
        <dbReference type="ARBA" id="ARBA00012438"/>
    </source>
</evidence>
<dbReference type="OrthoDB" id="9811889at2"/>
<dbReference type="InterPro" id="IPR004358">
    <property type="entry name" value="Sig_transdc_His_kin-like_C"/>
</dbReference>
<evidence type="ECO:0000256" key="3">
    <source>
        <dbReference type="ARBA" id="ARBA00022553"/>
    </source>
</evidence>
<dbReference type="EC" id="2.7.13.3" evidence="2"/>
<dbReference type="Gene3D" id="1.10.287.130">
    <property type="match status" value="1"/>
</dbReference>
<evidence type="ECO:0000259" key="7">
    <source>
        <dbReference type="PROSITE" id="PS50109"/>
    </source>
</evidence>
<dbReference type="PANTHER" id="PTHR43711:SF31">
    <property type="entry name" value="HISTIDINE KINASE"/>
    <property type="match status" value="1"/>
</dbReference>
<comment type="catalytic activity">
    <reaction evidence="1">
        <text>ATP + protein L-histidine = ADP + protein N-phospho-L-histidine.</text>
        <dbReference type="EC" id="2.7.13.3"/>
    </reaction>
</comment>
<dbReference type="GO" id="GO:0000155">
    <property type="term" value="F:phosphorelay sensor kinase activity"/>
    <property type="evidence" value="ECO:0007669"/>
    <property type="project" value="InterPro"/>
</dbReference>
<dbReference type="PANTHER" id="PTHR43711">
    <property type="entry name" value="TWO-COMPONENT HISTIDINE KINASE"/>
    <property type="match status" value="1"/>
</dbReference>
<evidence type="ECO:0000256" key="6">
    <source>
        <dbReference type="ARBA" id="ARBA00023012"/>
    </source>
</evidence>
<dbReference type="InterPro" id="IPR003661">
    <property type="entry name" value="HisK_dim/P_dom"/>
</dbReference>
<evidence type="ECO:0000256" key="5">
    <source>
        <dbReference type="ARBA" id="ARBA00022777"/>
    </source>
</evidence>
<dbReference type="InterPro" id="IPR050736">
    <property type="entry name" value="Sensor_HK_Regulatory"/>
</dbReference>
<name>A0A1G5XAQ5_9BACT</name>
<dbReference type="InterPro" id="IPR036890">
    <property type="entry name" value="HATPase_C_sf"/>
</dbReference>
<dbReference type="AlphaFoldDB" id="A0A1G5XAQ5"/>
<gene>
    <name evidence="8" type="ORF">SAMN03080617_01595</name>
</gene>
<dbReference type="Gene3D" id="3.30.565.10">
    <property type="entry name" value="Histidine kinase-like ATPase, C-terminal domain"/>
    <property type="match status" value="1"/>
</dbReference>
<feature type="domain" description="Histidine kinase" evidence="7">
    <location>
        <begin position="194"/>
        <end position="418"/>
    </location>
</feature>
<evidence type="ECO:0000313" key="9">
    <source>
        <dbReference type="Proteomes" id="UP000198756"/>
    </source>
</evidence>
<dbReference type="SUPFAM" id="SSF55874">
    <property type="entry name" value="ATPase domain of HSP90 chaperone/DNA topoisomerase II/histidine kinase"/>
    <property type="match status" value="1"/>
</dbReference>
<dbReference type="STRING" id="279824.SAMN03080617_01595"/>
<dbReference type="SMART" id="SM00387">
    <property type="entry name" value="HATPase_c"/>
    <property type="match status" value="1"/>
</dbReference>
<dbReference type="SUPFAM" id="SSF55781">
    <property type="entry name" value="GAF domain-like"/>
    <property type="match status" value="1"/>
</dbReference>
<dbReference type="Gene3D" id="3.30.450.40">
    <property type="match status" value="1"/>
</dbReference>
<accession>A0A1G5XAQ5</accession>
<keyword evidence="3" id="KW-0597">Phosphoprotein</keyword>